<dbReference type="Pfam" id="PF00406">
    <property type="entry name" value="ADK"/>
    <property type="match status" value="1"/>
</dbReference>
<dbReference type="InterPro" id="IPR027417">
    <property type="entry name" value="P-loop_NTPase"/>
</dbReference>
<protein>
    <recommendedName>
        <fullName evidence="6 8">Adenylate kinase</fullName>
        <shortName evidence="6">AK</shortName>
        <ecNumber evidence="6 8">2.7.4.3</ecNumber>
    </recommendedName>
    <alternativeName>
        <fullName evidence="6">ATP-AMP transphosphorylase</fullName>
    </alternativeName>
    <alternativeName>
        <fullName evidence="6">ATP:AMP phosphotransferase</fullName>
    </alternativeName>
    <alternativeName>
        <fullName evidence="6">Adenylate monophosphate kinase</fullName>
    </alternativeName>
</protein>
<keyword evidence="10" id="KW-1185">Reference proteome</keyword>
<feature type="binding site" evidence="6">
    <location>
        <begin position="10"/>
        <end position="15"/>
    </location>
    <ligand>
        <name>ATP</name>
        <dbReference type="ChEBI" id="CHEBI:30616"/>
    </ligand>
</feature>
<keyword evidence="6" id="KW-0963">Cytoplasm</keyword>
<evidence type="ECO:0000256" key="7">
    <source>
        <dbReference type="RuleBase" id="RU003330"/>
    </source>
</evidence>
<feature type="binding site" evidence="6">
    <location>
        <begin position="133"/>
        <end position="134"/>
    </location>
    <ligand>
        <name>ATP</name>
        <dbReference type="ChEBI" id="CHEBI:30616"/>
    </ligand>
</feature>
<dbReference type="InterPro" id="IPR000850">
    <property type="entry name" value="Adenylat/UMP-CMP_kin"/>
</dbReference>
<reference evidence="9" key="1">
    <citation type="journal article" date="2019" name="Microbiol. Resour. Announc.">
        <title>Complete Genome Sequence of Rubrobacter xylanophilus Strain AA3-22, Isolated from Arima Onsen in Japan.</title>
        <authorList>
            <person name="Tomariguchi N."/>
            <person name="Miyazaki K."/>
        </authorList>
    </citation>
    <scope>NUCLEOTIDE SEQUENCE [LARGE SCALE GENOMIC DNA]</scope>
    <source>
        <strain evidence="9">AA3-22</strain>
    </source>
</reference>
<dbReference type="SUPFAM" id="SSF57774">
    <property type="entry name" value="Microbial and mitochondrial ADK, insert 'zinc finger' domain"/>
    <property type="match status" value="1"/>
</dbReference>
<dbReference type="AlphaFoldDB" id="A0A510HLU6"/>
<evidence type="ECO:0000256" key="3">
    <source>
        <dbReference type="ARBA" id="ARBA00022741"/>
    </source>
</evidence>
<comment type="subcellular location">
    <subcellularLocation>
        <location evidence="6 8">Cytoplasm</location>
    </subcellularLocation>
</comment>
<dbReference type="NCBIfam" id="TIGR01351">
    <property type="entry name" value="adk"/>
    <property type="match status" value="1"/>
</dbReference>
<dbReference type="InterPro" id="IPR006259">
    <property type="entry name" value="Adenyl_kin_sub"/>
</dbReference>
<feature type="binding site" evidence="6">
    <location>
        <position position="152"/>
    </location>
    <ligand>
        <name>AMP</name>
        <dbReference type="ChEBI" id="CHEBI:456215"/>
    </ligand>
</feature>
<feature type="binding site" evidence="6">
    <location>
        <position position="36"/>
    </location>
    <ligand>
        <name>AMP</name>
        <dbReference type="ChEBI" id="CHEBI:456215"/>
    </ligand>
</feature>
<dbReference type="CDD" id="cd01428">
    <property type="entry name" value="ADK"/>
    <property type="match status" value="1"/>
</dbReference>
<dbReference type="GO" id="GO:0005737">
    <property type="term" value="C:cytoplasm"/>
    <property type="evidence" value="ECO:0007669"/>
    <property type="project" value="UniProtKB-SubCell"/>
</dbReference>
<dbReference type="Proteomes" id="UP000318065">
    <property type="component" value="Chromosome"/>
</dbReference>
<accession>A0A510HLU6</accession>
<keyword evidence="3 6" id="KW-0547">Nucleotide-binding</keyword>
<comment type="caution">
    <text evidence="6">Lacks conserved residue(s) required for the propagation of feature annotation.</text>
</comment>
<feature type="binding site" evidence="6">
    <location>
        <position position="31"/>
    </location>
    <ligand>
        <name>AMP</name>
        <dbReference type="ChEBI" id="CHEBI:456215"/>
    </ligand>
</feature>
<comment type="pathway">
    <text evidence="6">Purine metabolism; AMP biosynthesis via salvage pathway; AMP from ADP: step 1/1.</text>
</comment>
<dbReference type="Gene3D" id="3.40.50.300">
    <property type="entry name" value="P-loop containing nucleotide triphosphate hydrolases"/>
    <property type="match status" value="1"/>
</dbReference>
<dbReference type="InterPro" id="IPR036193">
    <property type="entry name" value="ADK_active_lid_dom_sf"/>
</dbReference>
<dbReference type="PANTHER" id="PTHR23359">
    <property type="entry name" value="NUCLEOTIDE KINASE"/>
    <property type="match status" value="1"/>
</dbReference>
<keyword evidence="5 6" id="KW-0067">ATP-binding</keyword>
<feature type="binding site" evidence="6">
    <location>
        <begin position="82"/>
        <end position="85"/>
    </location>
    <ligand>
        <name>AMP</name>
        <dbReference type="ChEBI" id="CHEBI:456215"/>
    </ligand>
</feature>
<dbReference type="OrthoDB" id="9805030at2"/>
<keyword evidence="2 6" id="KW-0545">Nucleotide biosynthesis</keyword>
<comment type="subunit">
    <text evidence="6 8">Monomer.</text>
</comment>
<dbReference type="UniPathway" id="UPA00588">
    <property type="reaction ID" value="UER00649"/>
</dbReference>
<feature type="binding site" evidence="6">
    <location>
        <position position="124"/>
    </location>
    <ligand>
        <name>ATP</name>
        <dbReference type="ChEBI" id="CHEBI:30616"/>
    </ligand>
</feature>
<dbReference type="GO" id="GO:0044209">
    <property type="term" value="P:AMP salvage"/>
    <property type="evidence" value="ECO:0007669"/>
    <property type="project" value="UniProtKB-UniRule"/>
</dbReference>
<dbReference type="PRINTS" id="PR00094">
    <property type="entry name" value="ADENYLTKNASE"/>
</dbReference>
<evidence type="ECO:0000256" key="1">
    <source>
        <dbReference type="ARBA" id="ARBA00022679"/>
    </source>
</evidence>
<dbReference type="FunFam" id="3.40.50.300:FF:000106">
    <property type="entry name" value="Adenylate kinase mitochondrial"/>
    <property type="match status" value="1"/>
</dbReference>
<evidence type="ECO:0000256" key="4">
    <source>
        <dbReference type="ARBA" id="ARBA00022777"/>
    </source>
</evidence>
<comment type="domain">
    <text evidence="6">Consists of three domains, a large central CORE domain and two small peripheral domains, NMPbind and LID, which undergo movements during catalysis. The LID domain closes over the site of phosphoryl transfer upon ATP binding. Assembling and dissambling the active center during each catalytic cycle provides an effective means to prevent ATP hydrolysis.</text>
</comment>
<evidence type="ECO:0000256" key="5">
    <source>
        <dbReference type="ARBA" id="ARBA00022840"/>
    </source>
</evidence>
<gene>
    <name evidence="6 9" type="primary">adk</name>
    <name evidence="9" type="ORF">RxyAA322_14170</name>
</gene>
<evidence type="ECO:0000313" key="10">
    <source>
        <dbReference type="Proteomes" id="UP000318065"/>
    </source>
</evidence>
<name>A0A510HLU6_9ACTN</name>
<comment type="catalytic activity">
    <reaction evidence="6 8">
        <text>AMP + ATP = 2 ADP</text>
        <dbReference type="Rhea" id="RHEA:12973"/>
        <dbReference type="ChEBI" id="CHEBI:30616"/>
        <dbReference type="ChEBI" id="CHEBI:456215"/>
        <dbReference type="ChEBI" id="CHEBI:456216"/>
        <dbReference type="EC" id="2.7.4.3"/>
    </reaction>
</comment>
<dbReference type="EMBL" id="AP019791">
    <property type="protein sequence ID" value="BBL79563.1"/>
    <property type="molecule type" value="Genomic_DNA"/>
</dbReference>
<dbReference type="RefSeq" id="WP_143527550.1">
    <property type="nucleotide sequence ID" value="NZ_AP019791.1"/>
</dbReference>
<sequence>MRIILLGPQGAGKGTQAARLSERTGARHISTGDLVRAEIKAGTELGRKVQEYNDRGELVPDEIIVEMAKPHLREAESWILDGFPRTEAQARALDEALEELGVSLDRVVALEAPDEVLVRRLSGRRQSEATGRIYHVEHDPPPPDDPGPFVQRKDDTEEAIRRRLRLYHEQTEPLKDYYAERGLLVTVDATRSIEEVTGELLRVLGVGA</sequence>
<dbReference type="InterPro" id="IPR033690">
    <property type="entry name" value="Adenylat_kinase_CS"/>
</dbReference>
<proteinExistence type="inferred from homology"/>
<dbReference type="GO" id="GO:0005524">
    <property type="term" value="F:ATP binding"/>
    <property type="evidence" value="ECO:0007669"/>
    <property type="project" value="UniProtKB-UniRule"/>
</dbReference>
<dbReference type="PROSITE" id="PS00113">
    <property type="entry name" value="ADENYLATE_KINASE"/>
    <property type="match status" value="1"/>
</dbReference>
<dbReference type="GO" id="GO:0004017">
    <property type="term" value="F:AMP kinase activity"/>
    <property type="evidence" value="ECO:0007669"/>
    <property type="project" value="UniProtKB-UniRule"/>
</dbReference>
<dbReference type="SUPFAM" id="SSF52540">
    <property type="entry name" value="P-loop containing nucleoside triphosphate hydrolases"/>
    <property type="match status" value="1"/>
</dbReference>
<comment type="similarity">
    <text evidence="6 7">Belongs to the adenylate kinase family.</text>
</comment>
<feature type="binding site" evidence="6">
    <location>
        <begin position="57"/>
        <end position="59"/>
    </location>
    <ligand>
        <name>AMP</name>
        <dbReference type="ChEBI" id="CHEBI:456215"/>
    </ligand>
</feature>
<dbReference type="NCBIfam" id="NF001381">
    <property type="entry name" value="PRK00279.1-3"/>
    <property type="match status" value="1"/>
</dbReference>
<evidence type="ECO:0000256" key="6">
    <source>
        <dbReference type="HAMAP-Rule" id="MF_00235"/>
    </source>
</evidence>
<feature type="region of interest" description="NMP" evidence="6">
    <location>
        <begin position="30"/>
        <end position="59"/>
    </location>
</feature>
<feature type="binding site" evidence="6">
    <location>
        <position position="191"/>
    </location>
    <ligand>
        <name>ATP</name>
        <dbReference type="ChEBI" id="CHEBI:30616"/>
    </ligand>
</feature>
<comment type="function">
    <text evidence="6">Catalyzes the reversible transfer of the terminal phosphate group between ATP and AMP. Plays an important role in cellular energy homeostasis and in adenine nucleotide metabolism.</text>
</comment>
<keyword evidence="4 6" id="KW-0418">Kinase</keyword>
<dbReference type="NCBIfam" id="NF011100">
    <property type="entry name" value="PRK14527.1"/>
    <property type="match status" value="1"/>
</dbReference>
<evidence type="ECO:0000313" key="9">
    <source>
        <dbReference type="EMBL" id="BBL79563.1"/>
    </source>
</evidence>
<evidence type="ECO:0000256" key="2">
    <source>
        <dbReference type="ARBA" id="ARBA00022727"/>
    </source>
</evidence>
<evidence type="ECO:0000256" key="8">
    <source>
        <dbReference type="RuleBase" id="RU003331"/>
    </source>
</evidence>
<feature type="binding site" evidence="6">
    <location>
        <position position="89"/>
    </location>
    <ligand>
        <name>AMP</name>
        <dbReference type="ChEBI" id="CHEBI:456215"/>
    </ligand>
</feature>
<keyword evidence="1 6" id="KW-0808">Transferase</keyword>
<feature type="binding site" evidence="6">
    <location>
        <position position="163"/>
    </location>
    <ligand>
        <name>AMP</name>
        <dbReference type="ChEBI" id="CHEBI:456215"/>
    </ligand>
</feature>
<dbReference type="HAMAP" id="MF_00235">
    <property type="entry name" value="Adenylate_kinase_Adk"/>
    <property type="match status" value="1"/>
</dbReference>
<dbReference type="EC" id="2.7.4.3" evidence="6 8"/>
<organism evidence="9 10">
    <name type="scientific">Rubrobacter xylanophilus</name>
    <dbReference type="NCBI Taxonomy" id="49319"/>
    <lineage>
        <taxon>Bacteria</taxon>
        <taxon>Bacillati</taxon>
        <taxon>Actinomycetota</taxon>
        <taxon>Rubrobacteria</taxon>
        <taxon>Rubrobacterales</taxon>
        <taxon>Rubrobacteraceae</taxon>
        <taxon>Rubrobacter</taxon>
    </lineage>
</organism>